<dbReference type="Proteomes" id="UP000184420">
    <property type="component" value="Unassembled WGS sequence"/>
</dbReference>
<sequence length="70" mass="8181">MRQKYYVNDTPQSLTGDHEVHSITCIFYPFIYSKTYLGEFENCHDAVREAKKKYPKSDGCINCSKACHNR</sequence>
<name>A0A1M6Y7G3_9BACT</name>
<dbReference type="OrthoDB" id="47198at2"/>
<dbReference type="EMBL" id="FRBL01000002">
    <property type="protein sequence ID" value="SHL14157.1"/>
    <property type="molecule type" value="Genomic_DNA"/>
</dbReference>
<evidence type="ECO:0000313" key="1">
    <source>
        <dbReference type="EMBL" id="SHL14157.1"/>
    </source>
</evidence>
<accession>A0A1M6Y7G3</accession>
<proteinExistence type="predicted"/>
<gene>
    <name evidence="1" type="ORF">SAMN05444266_102185</name>
</gene>
<protein>
    <submittedName>
        <fullName evidence="1">Uncharacterized protein</fullName>
    </submittedName>
</protein>
<organism evidence="1 2">
    <name type="scientific">Chitinophaga jiangningensis</name>
    <dbReference type="NCBI Taxonomy" id="1419482"/>
    <lineage>
        <taxon>Bacteria</taxon>
        <taxon>Pseudomonadati</taxon>
        <taxon>Bacteroidota</taxon>
        <taxon>Chitinophagia</taxon>
        <taxon>Chitinophagales</taxon>
        <taxon>Chitinophagaceae</taxon>
        <taxon>Chitinophaga</taxon>
    </lineage>
</organism>
<dbReference type="STRING" id="1419482.SAMN05444266_102185"/>
<dbReference type="AlphaFoldDB" id="A0A1M6Y7G3"/>
<evidence type="ECO:0000313" key="2">
    <source>
        <dbReference type="Proteomes" id="UP000184420"/>
    </source>
</evidence>
<keyword evidence="2" id="KW-1185">Reference proteome</keyword>
<reference evidence="1 2" key="1">
    <citation type="submission" date="2016-11" db="EMBL/GenBank/DDBJ databases">
        <authorList>
            <person name="Jaros S."/>
            <person name="Januszkiewicz K."/>
            <person name="Wedrychowicz H."/>
        </authorList>
    </citation>
    <scope>NUCLEOTIDE SEQUENCE [LARGE SCALE GENOMIC DNA]</scope>
    <source>
        <strain evidence="1 2">DSM 27406</strain>
    </source>
</reference>